<name>A0ABN6RUZ0_9BACT</name>
<organism evidence="8 9">
    <name type="scientific">Pseudodesulfovibrio portus</name>
    <dbReference type="NCBI Taxonomy" id="231439"/>
    <lineage>
        <taxon>Bacteria</taxon>
        <taxon>Pseudomonadati</taxon>
        <taxon>Thermodesulfobacteriota</taxon>
        <taxon>Desulfovibrionia</taxon>
        <taxon>Desulfovibrionales</taxon>
        <taxon>Desulfovibrionaceae</taxon>
    </lineage>
</organism>
<dbReference type="Gene3D" id="3.20.20.70">
    <property type="entry name" value="Aldolase class I"/>
    <property type="match status" value="1"/>
</dbReference>
<dbReference type="InterPro" id="IPR058240">
    <property type="entry name" value="rSAM_sf"/>
</dbReference>
<sequence>MTEARLWKPLKDGLVQCRLCNHYCLIKPGSRGECGVRENRSGTLYALNYGKIAARNLDPVEKKPLYHFQPGTRTFSFATMGCNLTCSFCQNWSLSQPPREEGTILGRDATPEELVDEAVRLKAASISYTYSEPTIFFELMQDTARLAREKGLKNIMVSNGYMSRECLEELAPLIDAINVDLKCFTDEFYRDISGARLQPVLDNLQRIKHELKWWLEVTTLLIPGHNDSDGELDRLTDFLADKIGTDTPWHISRFHPDYRLTDAGPTDGDSLQRAYAMGKAKGLKFVYIGNMPGLNRQNTACPSCDAELINRTGFTLHASGIINGRCAHCGEPIPGVDLG</sequence>
<dbReference type="SFLD" id="SFLDS00029">
    <property type="entry name" value="Radical_SAM"/>
    <property type="match status" value="1"/>
</dbReference>
<dbReference type="EMBL" id="AP026708">
    <property type="protein sequence ID" value="BDQ33668.1"/>
    <property type="molecule type" value="Genomic_DNA"/>
</dbReference>
<evidence type="ECO:0000256" key="1">
    <source>
        <dbReference type="ARBA" id="ARBA00001966"/>
    </source>
</evidence>
<keyword evidence="9" id="KW-1185">Reference proteome</keyword>
<evidence type="ECO:0000259" key="7">
    <source>
        <dbReference type="PROSITE" id="PS51918"/>
    </source>
</evidence>
<accession>A0ABN6RUZ0</accession>
<evidence type="ECO:0000256" key="3">
    <source>
        <dbReference type="ARBA" id="ARBA00022691"/>
    </source>
</evidence>
<protein>
    <submittedName>
        <fullName evidence="8">AmmeMemoRadiSam system radical SAM enzyme</fullName>
    </submittedName>
</protein>
<evidence type="ECO:0000256" key="5">
    <source>
        <dbReference type="ARBA" id="ARBA00023004"/>
    </source>
</evidence>
<keyword evidence="5" id="KW-0408">Iron</keyword>
<dbReference type="InterPro" id="IPR016431">
    <property type="entry name" value="Pyrv-formate_lyase-activ_prd"/>
</dbReference>
<dbReference type="InterPro" id="IPR007197">
    <property type="entry name" value="rSAM"/>
</dbReference>
<dbReference type="PANTHER" id="PTHR30352">
    <property type="entry name" value="PYRUVATE FORMATE-LYASE-ACTIVATING ENZYME"/>
    <property type="match status" value="1"/>
</dbReference>
<comment type="cofactor">
    <cofactor evidence="1">
        <name>[4Fe-4S] cluster</name>
        <dbReference type="ChEBI" id="CHEBI:49883"/>
    </cofactor>
</comment>
<dbReference type="InterPro" id="IPR027596">
    <property type="entry name" value="AmmeMemoSam_rS"/>
</dbReference>
<dbReference type="NCBIfam" id="TIGR04337">
    <property type="entry name" value="AmmeMemoSam_rS"/>
    <property type="match status" value="1"/>
</dbReference>
<keyword evidence="6" id="KW-0411">Iron-sulfur</keyword>
<keyword evidence="2" id="KW-0004">4Fe-4S</keyword>
<dbReference type="CDD" id="cd01335">
    <property type="entry name" value="Radical_SAM"/>
    <property type="match status" value="1"/>
</dbReference>
<evidence type="ECO:0000256" key="6">
    <source>
        <dbReference type="ARBA" id="ARBA00023014"/>
    </source>
</evidence>
<feature type="domain" description="Radical SAM core" evidence="7">
    <location>
        <begin position="67"/>
        <end position="286"/>
    </location>
</feature>
<dbReference type="SFLD" id="SFLDG01101">
    <property type="entry name" value="Uncharacterised_Radical_SAM_Su"/>
    <property type="match status" value="1"/>
</dbReference>
<evidence type="ECO:0000313" key="8">
    <source>
        <dbReference type="EMBL" id="BDQ33668.1"/>
    </source>
</evidence>
<keyword evidence="4" id="KW-0479">Metal-binding</keyword>
<reference evidence="8" key="1">
    <citation type="submission" date="2022-08" db="EMBL/GenBank/DDBJ databases">
        <title>Genome Sequence of the sulphate-reducing bacterium, Pseudodesulfovibrio portus JCM14722.</title>
        <authorList>
            <person name="Kondo R."/>
            <person name="Kataoka T."/>
        </authorList>
    </citation>
    <scope>NUCLEOTIDE SEQUENCE</scope>
    <source>
        <strain evidence="8">JCM 14722</strain>
    </source>
</reference>
<dbReference type="PIRSF" id="PIRSF004869">
    <property type="entry name" value="PflX_prd"/>
    <property type="match status" value="1"/>
</dbReference>
<dbReference type="InterPro" id="IPR034457">
    <property type="entry name" value="Organic_radical-activating"/>
</dbReference>
<proteinExistence type="predicted"/>
<evidence type="ECO:0000256" key="4">
    <source>
        <dbReference type="ARBA" id="ARBA00022723"/>
    </source>
</evidence>
<evidence type="ECO:0000313" key="9">
    <source>
        <dbReference type="Proteomes" id="UP001061361"/>
    </source>
</evidence>
<dbReference type="Pfam" id="PF04055">
    <property type="entry name" value="Radical_SAM"/>
    <property type="match status" value="1"/>
</dbReference>
<gene>
    <name evidence="8" type="ORF">JCM14722_12100</name>
</gene>
<dbReference type="InterPro" id="IPR013785">
    <property type="entry name" value="Aldolase_TIM"/>
</dbReference>
<dbReference type="PROSITE" id="PS51918">
    <property type="entry name" value="RADICAL_SAM"/>
    <property type="match status" value="1"/>
</dbReference>
<dbReference type="PANTHER" id="PTHR30352:SF5">
    <property type="entry name" value="PYRUVATE FORMATE-LYASE 1-ACTIVATING ENZYME"/>
    <property type="match status" value="1"/>
</dbReference>
<keyword evidence="3" id="KW-0949">S-adenosyl-L-methionine</keyword>
<dbReference type="RefSeq" id="WP_264983730.1">
    <property type="nucleotide sequence ID" value="NZ_AP026708.1"/>
</dbReference>
<evidence type="ECO:0000256" key="2">
    <source>
        <dbReference type="ARBA" id="ARBA00022485"/>
    </source>
</evidence>
<dbReference type="Proteomes" id="UP001061361">
    <property type="component" value="Chromosome"/>
</dbReference>
<dbReference type="SUPFAM" id="SSF102114">
    <property type="entry name" value="Radical SAM enzymes"/>
    <property type="match status" value="1"/>
</dbReference>